<dbReference type="PANTHER" id="PTHR43355:SF2">
    <property type="entry name" value="FLAVIN REDUCTASE (NADPH)"/>
    <property type="match status" value="1"/>
</dbReference>
<dbReference type="RefSeq" id="WP_283415422.1">
    <property type="nucleotide sequence ID" value="NZ_FXUO01000001.1"/>
</dbReference>
<name>A0ABY1QZX2_9FLAO</name>
<dbReference type="Proteomes" id="UP001158050">
    <property type="component" value="Unassembled WGS sequence"/>
</dbReference>
<evidence type="ECO:0000259" key="1">
    <source>
        <dbReference type="Pfam" id="PF13460"/>
    </source>
</evidence>
<evidence type="ECO:0000313" key="2">
    <source>
        <dbReference type="EMBL" id="SMP88777.1"/>
    </source>
</evidence>
<proteinExistence type="predicted"/>
<organism evidence="2 3">
    <name type="scientific">Epilithonimonas pallida</name>
    <dbReference type="NCBI Taxonomy" id="373671"/>
    <lineage>
        <taxon>Bacteria</taxon>
        <taxon>Pseudomonadati</taxon>
        <taxon>Bacteroidota</taxon>
        <taxon>Flavobacteriia</taxon>
        <taxon>Flavobacteriales</taxon>
        <taxon>Weeksellaceae</taxon>
        <taxon>Chryseobacterium group</taxon>
        <taxon>Epilithonimonas</taxon>
    </lineage>
</organism>
<dbReference type="Pfam" id="PF13460">
    <property type="entry name" value="NAD_binding_10"/>
    <property type="match status" value="1"/>
</dbReference>
<dbReference type="InterPro" id="IPR051606">
    <property type="entry name" value="Polyketide_Oxido-like"/>
</dbReference>
<keyword evidence="3" id="KW-1185">Reference proteome</keyword>
<reference evidence="2 3" key="1">
    <citation type="submission" date="2017-05" db="EMBL/GenBank/DDBJ databases">
        <authorList>
            <person name="Varghese N."/>
            <person name="Submissions S."/>
        </authorList>
    </citation>
    <scope>NUCLEOTIDE SEQUENCE [LARGE SCALE GENOMIC DNA]</scope>
    <source>
        <strain evidence="2 3">DSM 18015</strain>
    </source>
</reference>
<accession>A0ABY1QZX2</accession>
<dbReference type="Gene3D" id="3.40.50.720">
    <property type="entry name" value="NAD(P)-binding Rossmann-like Domain"/>
    <property type="match status" value="1"/>
</dbReference>
<dbReference type="PANTHER" id="PTHR43355">
    <property type="entry name" value="FLAVIN REDUCTASE (NADPH)"/>
    <property type="match status" value="1"/>
</dbReference>
<dbReference type="InterPro" id="IPR016040">
    <property type="entry name" value="NAD(P)-bd_dom"/>
</dbReference>
<gene>
    <name evidence="2" type="ORF">SAMN05421679_101547</name>
</gene>
<comment type="caution">
    <text evidence="2">The sequence shown here is derived from an EMBL/GenBank/DDBJ whole genome shotgun (WGS) entry which is preliminary data.</text>
</comment>
<dbReference type="SUPFAM" id="SSF51735">
    <property type="entry name" value="NAD(P)-binding Rossmann-fold domains"/>
    <property type="match status" value="1"/>
</dbReference>
<sequence length="210" mass="23653">MKNPKIALIGATGKAGKYILSKLLERNYQVKLLLRNPENFQIQNPLIKIIKGDARDYDSIEKLVENCDLVISTLGQPKGEKTIFSDATSNIIKAFCNKKGRYILITGLSVNSPFDSKNESVIAATKWMHENYQETTSDKQKEYEILSKSNLDWTVLRLPLIVQTDVISKIGASIEDCKGRSVSASSLAEFISNEIENEEYIRKSPFVFDI</sequence>
<feature type="domain" description="NAD(P)-binding" evidence="1">
    <location>
        <begin position="10"/>
        <end position="197"/>
    </location>
</feature>
<dbReference type="EMBL" id="FXUO01000001">
    <property type="protein sequence ID" value="SMP88777.1"/>
    <property type="molecule type" value="Genomic_DNA"/>
</dbReference>
<evidence type="ECO:0000313" key="3">
    <source>
        <dbReference type="Proteomes" id="UP001158050"/>
    </source>
</evidence>
<dbReference type="InterPro" id="IPR036291">
    <property type="entry name" value="NAD(P)-bd_dom_sf"/>
</dbReference>
<protein>
    <submittedName>
        <fullName evidence="2">NADH-flavin reductase</fullName>
    </submittedName>
</protein>